<dbReference type="AlphaFoldDB" id="A0A173Z499"/>
<evidence type="ECO:0000313" key="1">
    <source>
        <dbReference type="EMBL" id="CUN71191.1"/>
    </source>
</evidence>
<dbReference type="OrthoDB" id="2088010at2"/>
<name>A0A173Z499_9FIRM</name>
<dbReference type="RefSeq" id="WP_018595890.1">
    <property type="nucleotide sequence ID" value="NZ_CYZU01000002.1"/>
</dbReference>
<gene>
    <name evidence="1" type="ORF">ERS852491_00303</name>
</gene>
<dbReference type="EMBL" id="CYZU01000002">
    <property type="protein sequence ID" value="CUN71191.1"/>
    <property type="molecule type" value="Genomic_DNA"/>
</dbReference>
<dbReference type="Proteomes" id="UP000095544">
    <property type="component" value="Unassembled WGS sequence"/>
</dbReference>
<accession>A0A173Z499</accession>
<reference evidence="1 2" key="1">
    <citation type="submission" date="2015-09" db="EMBL/GenBank/DDBJ databases">
        <authorList>
            <consortium name="Pathogen Informatics"/>
        </authorList>
    </citation>
    <scope>NUCLEOTIDE SEQUENCE [LARGE SCALE GENOMIC DNA]</scope>
    <source>
        <strain evidence="1 2">2789STDY5834876</strain>
    </source>
</reference>
<dbReference type="GeneID" id="75051353"/>
<proteinExistence type="predicted"/>
<protein>
    <submittedName>
        <fullName evidence="1">Uncharacterized protein</fullName>
    </submittedName>
</protein>
<dbReference type="STRING" id="39482.ERS852491_00303"/>
<organism evidence="1 2">
    <name type="scientific">Faecalicatena contorta</name>
    <dbReference type="NCBI Taxonomy" id="39482"/>
    <lineage>
        <taxon>Bacteria</taxon>
        <taxon>Bacillati</taxon>
        <taxon>Bacillota</taxon>
        <taxon>Clostridia</taxon>
        <taxon>Lachnospirales</taxon>
        <taxon>Lachnospiraceae</taxon>
        <taxon>Faecalicatena</taxon>
    </lineage>
</organism>
<evidence type="ECO:0000313" key="2">
    <source>
        <dbReference type="Proteomes" id="UP000095544"/>
    </source>
</evidence>
<sequence length="79" mass="9191">MKIGELDQHCGNCSIVDYCAEPFASLCLCTRGELADVDEDMYKFVAEKIQSTNKRKISNQKMCDRICRDIRREQKKGRR</sequence>